<organism evidence="2">
    <name type="scientific">Metalysinibacillus saudimassiliensis</name>
    <dbReference type="NCBI Taxonomy" id="1461583"/>
    <lineage>
        <taxon>Bacteria</taxon>
        <taxon>Bacillati</taxon>
        <taxon>Bacillota</taxon>
        <taxon>Bacilli</taxon>
        <taxon>Bacillales</taxon>
        <taxon>Caryophanaceae</taxon>
        <taxon>Metalysinibacillus</taxon>
    </lineage>
</organism>
<proteinExistence type="predicted"/>
<evidence type="ECO:0000256" key="1">
    <source>
        <dbReference type="SAM" id="Phobius"/>
    </source>
</evidence>
<dbReference type="EMBL" id="LN483073">
    <property type="protein sequence ID" value="CEA00203.1"/>
    <property type="molecule type" value="Genomic_DNA"/>
</dbReference>
<feature type="transmembrane region" description="Helical" evidence="1">
    <location>
        <begin position="38"/>
        <end position="56"/>
    </location>
</feature>
<keyword evidence="1" id="KW-0812">Transmembrane</keyword>
<keyword evidence="1" id="KW-0472">Membrane</keyword>
<feature type="transmembrane region" description="Helical" evidence="1">
    <location>
        <begin position="65"/>
        <end position="86"/>
    </location>
</feature>
<gene>
    <name evidence="2" type="ORF">BN1050_00514</name>
</gene>
<sequence length="119" mass="12856">MKEGVRDGLLAVVSFCAVMLAVQSSTLIDVVDIPRDNVLYTILSTVAINGVLLYGYQRDWLVAKLVLSLLFGIHMLASFALVALSMSMNATGNAFVLMTGLLCMAMTLGWYRSAFSVEG</sequence>
<keyword evidence="1" id="KW-1133">Transmembrane helix</keyword>
<feature type="transmembrane region" description="Helical" evidence="1">
    <location>
        <begin position="92"/>
        <end position="111"/>
    </location>
</feature>
<reference evidence="2" key="1">
    <citation type="submission" date="2014-07" db="EMBL/GenBank/DDBJ databases">
        <authorList>
            <person name="Urmite Genomes Urmite Genomes"/>
        </authorList>
    </citation>
    <scope>NUCLEOTIDE SEQUENCE</scope>
    <source>
        <strain evidence="2">13S34_air</strain>
    </source>
</reference>
<dbReference type="HOGENOM" id="CLU_2058521_0_0_9"/>
<dbReference type="PATRIC" id="fig|1461583.4.peg.484"/>
<accession>A0A078LYM0</accession>
<protein>
    <submittedName>
        <fullName evidence="2">Uncharacterized protein</fullName>
    </submittedName>
</protein>
<name>A0A078LYM0_9BACL</name>
<evidence type="ECO:0000313" key="2">
    <source>
        <dbReference type="EMBL" id="CEA00203.1"/>
    </source>
</evidence>
<dbReference type="AlphaFoldDB" id="A0A078LYM0"/>